<accession>A0A223V3D5</accession>
<protein>
    <submittedName>
        <fullName evidence="1">Uncharacterized protein</fullName>
    </submittedName>
</protein>
<evidence type="ECO:0000313" key="2">
    <source>
        <dbReference type="Proteomes" id="UP000215244"/>
    </source>
</evidence>
<dbReference type="RefSeq" id="WP_094995982.1">
    <property type="nucleotide sequence ID" value="NZ_BMJL01000001.1"/>
</dbReference>
<name>A0A223V3D5_9FLAO</name>
<dbReference type="InterPro" id="IPR036280">
    <property type="entry name" value="Multihaem_cyt_sf"/>
</dbReference>
<proteinExistence type="predicted"/>
<sequence>MLRTTIGLAVIIGVLLLVFSVTAKNRPNTFEHSLDVQEETYTVEHEDFDRIMDVLTHQRCLNCHPSNNVPKQGDNAHPHYFGMKRGEDDKGFEATSCTTCHQSENNSCSGVPGAPHWSLAPASMGWEGLSRIEIAKKLLDKASNGGKTHEELITHLTEDELVLWAWDPGVDANGKERTLPPVSKERFKEAVIRWFGNGAIIPSE</sequence>
<dbReference type="OrthoDB" id="656942at2"/>
<keyword evidence="2" id="KW-1185">Reference proteome</keyword>
<dbReference type="SUPFAM" id="SSF48695">
    <property type="entry name" value="Multiheme cytochromes"/>
    <property type="match status" value="1"/>
</dbReference>
<dbReference type="Proteomes" id="UP000215244">
    <property type="component" value="Chromosome"/>
</dbReference>
<dbReference type="KEGG" id="marb:CJ263_03440"/>
<dbReference type="EMBL" id="CP022957">
    <property type="protein sequence ID" value="ASV29349.1"/>
    <property type="molecule type" value="Genomic_DNA"/>
</dbReference>
<dbReference type="AlphaFoldDB" id="A0A223V3D5"/>
<organism evidence="1 2">
    <name type="scientific">Maribacter cobaltidurans</name>
    <dbReference type="NCBI Taxonomy" id="1178778"/>
    <lineage>
        <taxon>Bacteria</taxon>
        <taxon>Pseudomonadati</taxon>
        <taxon>Bacteroidota</taxon>
        <taxon>Flavobacteriia</taxon>
        <taxon>Flavobacteriales</taxon>
        <taxon>Flavobacteriaceae</taxon>
        <taxon>Maribacter</taxon>
    </lineage>
</organism>
<reference evidence="1 2" key="1">
    <citation type="submission" date="2017-08" db="EMBL/GenBank/DDBJ databases">
        <title>The complete genome sequence of Maribacter sp. B1, isolated from deep-sea sediment.</title>
        <authorList>
            <person name="Wu Y.-H."/>
            <person name="Cheng H."/>
            <person name="Xu X.-W."/>
        </authorList>
    </citation>
    <scope>NUCLEOTIDE SEQUENCE [LARGE SCALE GENOMIC DNA]</scope>
    <source>
        <strain evidence="1 2">B1</strain>
    </source>
</reference>
<gene>
    <name evidence="1" type="ORF">CJ263_03440</name>
</gene>
<evidence type="ECO:0000313" key="1">
    <source>
        <dbReference type="EMBL" id="ASV29349.1"/>
    </source>
</evidence>